<evidence type="ECO:0000313" key="3">
    <source>
        <dbReference type="Proteomes" id="UP000799750"/>
    </source>
</evidence>
<evidence type="ECO:0000256" key="1">
    <source>
        <dbReference type="SAM" id="MobiDB-lite"/>
    </source>
</evidence>
<proteinExistence type="predicted"/>
<dbReference type="InterPro" id="IPR038883">
    <property type="entry name" value="AN11006-like"/>
</dbReference>
<feature type="compositionally biased region" description="Low complexity" evidence="1">
    <location>
        <begin position="22"/>
        <end position="34"/>
    </location>
</feature>
<evidence type="ECO:0000313" key="2">
    <source>
        <dbReference type="EMBL" id="KAF2494159.1"/>
    </source>
</evidence>
<feature type="compositionally biased region" description="Polar residues" evidence="1">
    <location>
        <begin position="37"/>
        <end position="53"/>
    </location>
</feature>
<keyword evidence="3" id="KW-1185">Reference proteome</keyword>
<gene>
    <name evidence="2" type="ORF">BU16DRAFT_528295</name>
</gene>
<dbReference type="EMBL" id="MU004191">
    <property type="protein sequence ID" value="KAF2494159.1"/>
    <property type="molecule type" value="Genomic_DNA"/>
</dbReference>
<dbReference type="OrthoDB" id="3942472at2759"/>
<reference evidence="2" key="1">
    <citation type="journal article" date="2020" name="Stud. Mycol.">
        <title>101 Dothideomycetes genomes: a test case for predicting lifestyles and emergence of pathogens.</title>
        <authorList>
            <person name="Haridas S."/>
            <person name="Albert R."/>
            <person name="Binder M."/>
            <person name="Bloem J."/>
            <person name="Labutti K."/>
            <person name="Salamov A."/>
            <person name="Andreopoulos B."/>
            <person name="Baker S."/>
            <person name="Barry K."/>
            <person name="Bills G."/>
            <person name="Bluhm B."/>
            <person name="Cannon C."/>
            <person name="Castanera R."/>
            <person name="Culley D."/>
            <person name="Daum C."/>
            <person name="Ezra D."/>
            <person name="Gonzalez J."/>
            <person name="Henrissat B."/>
            <person name="Kuo A."/>
            <person name="Liang C."/>
            <person name="Lipzen A."/>
            <person name="Lutzoni F."/>
            <person name="Magnuson J."/>
            <person name="Mondo S."/>
            <person name="Nolan M."/>
            <person name="Ohm R."/>
            <person name="Pangilinan J."/>
            <person name="Park H.-J."/>
            <person name="Ramirez L."/>
            <person name="Alfaro M."/>
            <person name="Sun H."/>
            <person name="Tritt A."/>
            <person name="Yoshinaga Y."/>
            <person name="Zwiers L.-H."/>
            <person name="Turgeon B."/>
            <person name="Goodwin S."/>
            <person name="Spatafora J."/>
            <person name="Crous P."/>
            <person name="Grigoriev I."/>
        </authorList>
    </citation>
    <scope>NUCLEOTIDE SEQUENCE</scope>
    <source>
        <strain evidence="2">CBS 269.34</strain>
    </source>
</reference>
<feature type="region of interest" description="Disordered" evidence="1">
    <location>
        <begin position="1"/>
        <end position="74"/>
    </location>
</feature>
<accession>A0A6A6QPS7</accession>
<dbReference type="Proteomes" id="UP000799750">
    <property type="component" value="Unassembled WGS sequence"/>
</dbReference>
<dbReference type="PANTHER" id="PTHR42085">
    <property type="entry name" value="F-BOX DOMAIN-CONTAINING PROTEIN"/>
    <property type="match status" value="1"/>
</dbReference>
<name>A0A6A6QPS7_9PEZI</name>
<organism evidence="2 3">
    <name type="scientific">Lophium mytilinum</name>
    <dbReference type="NCBI Taxonomy" id="390894"/>
    <lineage>
        <taxon>Eukaryota</taxon>
        <taxon>Fungi</taxon>
        <taxon>Dikarya</taxon>
        <taxon>Ascomycota</taxon>
        <taxon>Pezizomycotina</taxon>
        <taxon>Dothideomycetes</taxon>
        <taxon>Pleosporomycetidae</taxon>
        <taxon>Mytilinidiales</taxon>
        <taxon>Mytilinidiaceae</taxon>
        <taxon>Lophium</taxon>
    </lineage>
</organism>
<evidence type="ECO:0008006" key="4">
    <source>
        <dbReference type="Google" id="ProtNLM"/>
    </source>
</evidence>
<sequence>MNTPPCTPRRQKSPPYARSTVASSAKSSSKSLAAPTITANSAVKDPSTPSRSPNPHRIPTHFRTPPSNAPIKSTPGQVCHLARLPAELRTVIYNFVLEPELENHINRPHRFGRSLPRTRLVRVCRRIRYEVSYEFYRRAHFSTYVVHNDFFTVMNWFRRLTPLQRAAVSRNPNLTLELRLSAYPGIITNEKYAWDATRNIGNIYEVSPRNRDRFLRLGGLVTWFTFIAHPALRDVEFRYSLGADKWHYWGMSKRFGAVDVDEILRGTLGPLWGESGARAQLDGEQKEAVVRGVERMVKSLEETQAALGVDFGKWHRRVKQLRRSLLGNGVEGSR</sequence>
<dbReference type="AlphaFoldDB" id="A0A6A6QPS7"/>
<dbReference type="PANTHER" id="PTHR42085:SF1">
    <property type="entry name" value="F-BOX DOMAIN-CONTAINING PROTEIN"/>
    <property type="match status" value="1"/>
</dbReference>
<protein>
    <recommendedName>
        <fullName evidence="4">F-box domain-containing protein</fullName>
    </recommendedName>
</protein>